<dbReference type="FunFam" id="1.10.287.130:FF:000001">
    <property type="entry name" value="Two-component sensor histidine kinase"/>
    <property type="match status" value="1"/>
</dbReference>
<evidence type="ECO:0000256" key="10">
    <source>
        <dbReference type="ARBA" id="ARBA00023012"/>
    </source>
</evidence>
<sequence>MTKQKRTWSLAKKVYWTTAVGFFLFTALFMVLQLMFFEPYSLRVRANELEKEFRSMYEELGDDKVDAVWMKRIASFDMEHYSLTGVVVKDGRTVNVFLGSRPQAAVPIRVESDFHISLYPTLPGSEITLPAPARPSSFSGNALGVKVPDGKVPGAKMDGKEPHAGEGMIPGMPVQPTKWFGPETLRLKSVLQEKLKDMLRKPLREGIAVELYDRGMTGNQNERVWAAMAPMPDNGGKQQYMITVSTLQPVSDASSLLSGFYRYFFLAAIVLLLGFAFLFTRMISHPLVKLNEMAKRLARLDFSARTEMKQRKDEIGELATTFDYLATELNGMMGELQAANEQLQRDIEKEKQLELLRKRFVANVSHELKTPVSLIQGYAEALRDNVGQGAKRHKYASVIVNEAERMSRLVKDLLDLSQLESGHFDLWWSNVPLRSTLAYVLQLVEPFATGRVLRLDWLPEDEVMVRSDPQRLEQIVTNVLTNAIRHTPEGGRIDIRVQSGDEPGFVRIDVWNEGQPIAEEHLPHVWDAFYRADASSSRQGGGNGIGLSIVKHLLDRHQSRYSIANTDGGVMLTFTLPVAPTS</sequence>
<evidence type="ECO:0000256" key="6">
    <source>
        <dbReference type="ARBA" id="ARBA00022679"/>
    </source>
</evidence>
<dbReference type="Gene3D" id="6.10.340.10">
    <property type="match status" value="1"/>
</dbReference>
<evidence type="ECO:0000256" key="2">
    <source>
        <dbReference type="ARBA" id="ARBA00004651"/>
    </source>
</evidence>
<dbReference type="CDD" id="cd06225">
    <property type="entry name" value="HAMP"/>
    <property type="match status" value="1"/>
</dbReference>
<comment type="subcellular location">
    <subcellularLocation>
        <location evidence="2">Cell membrane</location>
        <topology evidence="2">Multi-pass membrane protein</topology>
    </subcellularLocation>
</comment>
<dbReference type="PRINTS" id="PR00344">
    <property type="entry name" value="BCTRLSENSOR"/>
</dbReference>
<dbReference type="OrthoDB" id="9762826at2"/>
<dbReference type="Proteomes" id="UP000003900">
    <property type="component" value="Unassembled WGS sequence"/>
</dbReference>
<accession>H3SIZ0</accession>
<comment type="caution">
    <text evidence="16">The sequence shown here is derived from an EMBL/GenBank/DDBJ whole genome shotgun (WGS) entry which is preliminary data.</text>
</comment>
<keyword evidence="13" id="KW-0812">Transmembrane</keyword>
<dbReference type="Gene3D" id="1.10.287.130">
    <property type="match status" value="1"/>
</dbReference>
<dbReference type="EC" id="2.7.13.3" evidence="3"/>
<protein>
    <recommendedName>
        <fullName evidence="3">histidine kinase</fullName>
        <ecNumber evidence="3">2.7.13.3</ecNumber>
    </recommendedName>
</protein>
<dbReference type="SMART" id="SM00387">
    <property type="entry name" value="HATPase_c"/>
    <property type="match status" value="1"/>
</dbReference>
<dbReference type="InterPro" id="IPR036890">
    <property type="entry name" value="HATPase_C_sf"/>
</dbReference>
<dbReference type="PROSITE" id="PS50109">
    <property type="entry name" value="HIS_KIN"/>
    <property type="match status" value="1"/>
</dbReference>
<evidence type="ECO:0000256" key="11">
    <source>
        <dbReference type="ARBA" id="ARBA00023136"/>
    </source>
</evidence>
<dbReference type="InterPro" id="IPR005467">
    <property type="entry name" value="His_kinase_dom"/>
</dbReference>
<keyword evidence="17" id="KW-1185">Reference proteome</keyword>
<dbReference type="PATRIC" id="fig|1131935.3.peg.3674"/>
<evidence type="ECO:0000256" key="12">
    <source>
        <dbReference type="SAM" id="Coils"/>
    </source>
</evidence>
<dbReference type="STRING" id="1131935.PDENDC454_17668"/>
<dbReference type="SUPFAM" id="SSF47384">
    <property type="entry name" value="Homodimeric domain of signal transducing histidine kinase"/>
    <property type="match status" value="1"/>
</dbReference>
<keyword evidence="10" id="KW-0902">Two-component regulatory system</keyword>
<dbReference type="GO" id="GO:0004721">
    <property type="term" value="F:phosphoprotein phosphatase activity"/>
    <property type="evidence" value="ECO:0007669"/>
    <property type="project" value="TreeGrafter"/>
</dbReference>
<feature type="coiled-coil region" evidence="12">
    <location>
        <begin position="326"/>
        <end position="356"/>
    </location>
</feature>
<keyword evidence="4" id="KW-1003">Cell membrane</keyword>
<comment type="catalytic activity">
    <reaction evidence="1">
        <text>ATP + protein L-histidine = ADP + protein N-phospho-L-histidine.</text>
        <dbReference type="EC" id="2.7.13.3"/>
    </reaction>
</comment>
<evidence type="ECO:0000313" key="16">
    <source>
        <dbReference type="EMBL" id="EHQ60957.1"/>
    </source>
</evidence>
<dbReference type="SUPFAM" id="SSF55874">
    <property type="entry name" value="ATPase domain of HSP90 chaperone/DNA topoisomerase II/histidine kinase"/>
    <property type="match status" value="1"/>
</dbReference>
<dbReference type="EMBL" id="AHKH01000051">
    <property type="protein sequence ID" value="EHQ60957.1"/>
    <property type="molecule type" value="Genomic_DNA"/>
</dbReference>
<evidence type="ECO:0000256" key="7">
    <source>
        <dbReference type="ARBA" id="ARBA00022741"/>
    </source>
</evidence>
<keyword evidence="5" id="KW-0597">Phosphoprotein</keyword>
<keyword evidence="11 13" id="KW-0472">Membrane</keyword>
<feature type="domain" description="HAMP" evidence="15">
    <location>
        <begin position="281"/>
        <end position="334"/>
    </location>
</feature>
<gene>
    <name evidence="16" type="ORF">PDENDC454_17668</name>
</gene>
<organism evidence="16 17">
    <name type="scientific">Paenibacillus dendritiformis C454</name>
    <dbReference type="NCBI Taxonomy" id="1131935"/>
    <lineage>
        <taxon>Bacteria</taxon>
        <taxon>Bacillati</taxon>
        <taxon>Bacillota</taxon>
        <taxon>Bacilli</taxon>
        <taxon>Bacillales</taxon>
        <taxon>Paenibacillaceae</taxon>
        <taxon>Paenibacillus</taxon>
    </lineage>
</organism>
<dbReference type="Pfam" id="PF00672">
    <property type="entry name" value="HAMP"/>
    <property type="match status" value="1"/>
</dbReference>
<dbReference type="PANTHER" id="PTHR45453:SF3">
    <property type="entry name" value="HISTIDINE KINASE"/>
    <property type="match status" value="1"/>
</dbReference>
<dbReference type="GO" id="GO:0005886">
    <property type="term" value="C:plasma membrane"/>
    <property type="evidence" value="ECO:0007669"/>
    <property type="project" value="UniProtKB-SubCell"/>
</dbReference>
<keyword evidence="9" id="KW-0067">ATP-binding</keyword>
<dbReference type="SMART" id="SM00304">
    <property type="entry name" value="HAMP"/>
    <property type="match status" value="1"/>
</dbReference>
<feature type="transmembrane region" description="Helical" evidence="13">
    <location>
        <begin position="260"/>
        <end position="279"/>
    </location>
</feature>
<keyword evidence="13" id="KW-1133">Transmembrane helix</keyword>
<evidence type="ECO:0000256" key="3">
    <source>
        <dbReference type="ARBA" id="ARBA00012438"/>
    </source>
</evidence>
<evidence type="ECO:0000256" key="5">
    <source>
        <dbReference type="ARBA" id="ARBA00022553"/>
    </source>
</evidence>
<dbReference type="InterPro" id="IPR004358">
    <property type="entry name" value="Sig_transdc_His_kin-like_C"/>
</dbReference>
<keyword evidence="6" id="KW-0808">Transferase</keyword>
<dbReference type="SMART" id="SM00388">
    <property type="entry name" value="HisKA"/>
    <property type="match status" value="1"/>
</dbReference>
<evidence type="ECO:0000256" key="1">
    <source>
        <dbReference type="ARBA" id="ARBA00000085"/>
    </source>
</evidence>
<dbReference type="SUPFAM" id="SSF158472">
    <property type="entry name" value="HAMP domain-like"/>
    <property type="match status" value="1"/>
</dbReference>
<dbReference type="InterPro" id="IPR003660">
    <property type="entry name" value="HAMP_dom"/>
</dbReference>
<dbReference type="GO" id="GO:0000155">
    <property type="term" value="F:phosphorelay sensor kinase activity"/>
    <property type="evidence" value="ECO:0007669"/>
    <property type="project" value="InterPro"/>
</dbReference>
<dbReference type="PANTHER" id="PTHR45453">
    <property type="entry name" value="PHOSPHATE REGULON SENSOR PROTEIN PHOR"/>
    <property type="match status" value="1"/>
</dbReference>
<evidence type="ECO:0000259" key="14">
    <source>
        <dbReference type="PROSITE" id="PS50109"/>
    </source>
</evidence>
<dbReference type="CDD" id="cd00082">
    <property type="entry name" value="HisKA"/>
    <property type="match status" value="1"/>
</dbReference>
<dbReference type="InterPro" id="IPR003594">
    <property type="entry name" value="HATPase_dom"/>
</dbReference>
<dbReference type="Gene3D" id="3.30.565.10">
    <property type="entry name" value="Histidine kinase-like ATPase, C-terminal domain"/>
    <property type="match status" value="1"/>
</dbReference>
<evidence type="ECO:0000313" key="17">
    <source>
        <dbReference type="Proteomes" id="UP000003900"/>
    </source>
</evidence>
<name>H3SIZ0_9BACL</name>
<feature type="domain" description="Histidine kinase" evidence="14">
    <location>
        <begin position="363"/>
        <end position="580"/>
    </location>
</feature>
<keyword evidence="8" id="KW-0418">Kinase</keyword>
<dbReference type="Pfam" id="PF00512">
    <property type="entry name" value="HisKA"/>
    <property type="match status" value="1"/>
</dbReference>
<evidence type="ECO:0000256" key="9">
    <source>
        <dbReference type="ARBA" id="ARBA00022840"/>
    </source>
</evidence>
<dbReference type="GO" id="GO:0016036">
    <property type="term" value="P:cellular response to phosphate starvation"/>
    <property type="evidence" value="ECO:0007669"/>
    <property type="project" value="TreeGrafter"/>
</dbReference>
<evidence type="ECO:0000256" key="8">
    <source>
        <dbReference type="ARBA" id="ARBA00022777"/>
    </source>
</evidence>
<feature type="transmembrane region" description="Helical" evidence="13">
    <location>
        <begin position="14"/>
        <end position="37"/>
    </location>
</feature>
<evidence type="ECO:0000256" key="4">
    <source>
        <dbReference type="ARBA" id="ARBA00022475"/>
    </source>
</evidence>
<dbReference type="AlphaFoldDB" id="H3SIZ0"/>
<keyword evidence="12" id="KW-0175">Coiled coil</keyword>
<dbReference type="GO" id="GO:0005524">
    <property type="term" value="F:ATP binding"/>
    <property type="evidence" value="ECO:0007669"/>
    <property type="project" value="UniProtKB-KW"/>
</dbReference>
<dbReference type="InterPro" id="IPR050351">
    <property type="entry name" value="BphY/WalK/GraS-like"/>
</dbReference>
<dbReference type="InterPro" id="IPR036097">
    <property type="entry name" value="HisK_dim/P_sf"/>
</dbReference>
<proteinExistence type="predicted"/>
<reference evidence="16 17" key="1">
    <citation type="journal article" date="2012" name="J. Bacteriol.">
        <title>Genome Sequence of the Pattern-Forming Social Bacterium Paenibacillus dendritiformis C454 Chiral Morphotype.</title>
        <authorList>
            <person name="Sirota-Madi A."/>
            <person name="Olender T."/>
            <person name="Helman Y."/>
            <person name="Brainis I."/>
            <person name="Finkelshtein A."/>
            <person name="Roth D."/>
            <person name="Hagai E."/>
            <person name="Leshkowitz D."/>
            <person name="Brodsky L."/>
            <person name="Galatenko V."/>
            <person name="Nikolaev V."/>
            <person name="Gutnick D.L."/>
            <person name="Lancet D."/>
            <person name="Ben-Jacob E."/>
        </authorList>
    </citation>
    <scope>NUCLEOTIDE SEQUENCE [LARGE SCALE GENOMIC DNA]</scope>
    <source>
        <strain evidence="16 17">C454</strain>
    </source>
</reference>
<dbReference type="PROSITE" id="PS50885">
    <property type="entry name" value="HAMP"/>
    <property type="match status" value="1"/>
</dbReference>
<dbReference type="InterPro" id="IPR003661">
    <property type="entry name" value="HisK_dim/P_dom"/>
</dbReference>
<dbReference type="Pfam" id="PF02518">
    <property type="entry name" value="HATPase_c"/>
    <property type="match status" value="1"/>
</dbReference>
<evidence type="ECO:0000256" key="13">
    <source>
        <dbReference type="SAM" id="Phobius"/>
    </source>
</evidence>
<dbReference type="RefSeq" id="WP_006678022.1">
    <property type="nucleotide sequence ID" value="NZ_AHKH01000051.1"/>
</dbReference>
<evidence type="ECO:0000259" key="15">
    <source>
        <dbReference type="PROSITE" id="PS50885"/>
    </source>
</evidence>
<keyword evidence="7" id="KW-0547">Nucleotide-binding</keyword>